<dbReference type="PANTHER" id="PTHR10492">
    <property type="match status" value="1"/>
</dbReference>
<proteinExistence type="predicted"/>
<dbReference type="AlphaFoldDB" id="A0AAU9P2G9"/>
<keyword evidence="2" id="KW-1185">Reference proteome</keyword>
<evidence type="ECO:0008006" key="3">
    <source>
        <dbReference type="Google" id="ProtNLM"/>
    </source>
</evidence>
<comment type="caution">
    <text evidence="1">The sequence shown here is derived from an EMBL/GenBank/DDBJ whole genome shotgun (WGS) entry which is preliminary data.</text>
</comment>
<reference evidence="1 2" key="1">
    <citation type="submission" date="2022-01" db="EMBL/GenBank/DDBJ databases">
        <authorList>
            <person name="Xiong W."/>
            <person name="Schranz E."/>
        </authorList>
    </citation>
    <scope>NUCLEOTIDE SEQUENCE [LARGE SCALE GENOMIC DNA]</scope>
</reference>
<evidence type="ECO:0000313" key="2">
    <source>
        <dbReference type="Proteomes" id="UP001157418"/>
    </source>
</evidence>
<dbReference type="EMBL" id="CAKMRJ010005523">
    <property type="protein sequence ID" value="CAH1443865.1"/>
    <property type="molecule type" value="Genomic_DNA"/>
</dbReference>
<accession>A0AAU9P2G9</accession>
<organism evidence="1 2">
    <name type="scientific">Lactuca virosa</name>
    <dbReference type="NCBI Taxonomy" id="75947"/>
    <lineage>
        <taxon>Eukaryota</taxon>
        <taxon>Viridiplantae</taxon>
        <taxon>Streptophyta</taxon>
        <taxon>Embryophyta</taxon>
        <taxon>Tracheophyta</taxon>
        <taxon>Spermatophyta</taxon>
        <taxon>Magnoliopsida</taxon>
        <taxon>eudicotyledons</taxon>
        <taxon>Gunneridae</taxon>
        <taxon>Pentapetalae</taxon>
        <taxon>asterids</taxon>
        <taxon>campanulids</taxon>
        <taxon>Asterales</taxon>
        <taxon>Asteraceae</taxon>
        <taxon>Cichorioideae</taxon>
        <taxon>Cichorieae</taxon>
        <taxon>Lactucinae</taxon>
        <taxon>Lactuca</taxon>
    </lineage>
</organism>
<dbReference type="Proteomes" id="UP001157418">
    <property type="component" value="Unassembled WGS sequence"/>
</dbReference>
<gene>
    <name evidence="1" type="ORF">LVIROSA_LOCUS29750</name>
</gene>
<dbReference type="PANTHER" id="PTHR10492:SF101">
    <property type="entry name" value="ATP-DEPENDENT DNA HELICASE"/>
    <property type="match status" value="1"/>
</dbReference>
<protein>
    <recommendedName>
        <fullName evidence="3">ATP-dependent DNA helicase</fullName>
    </recommendedName>
</protein>
<sequence>MFLSWMSCNEHNEDARKLSYVEFPTKFVWKQEDRCWEPRKKGFSIGRIHTVSPNLGEAYFLRILLNKVKGPKSFADIRTVNGQICPTFRDACYALGRLEDDREYIDVIDEASHSGSGYYLRFLFATMLKSNSLSKPCYVWENTWQYLSDGILYNQRIRLKSPGLSLNDDQVKNLTLYEIEKILLQNSSSLKDFVGKPYPDHDSVSSSNNRLITEELDFDMNNLQKESHQLLDSLTIEQRSIFYEIMTAVKQKKGVDPIGSLIGFVYPSIVENAKNPVYFQERAIIAPKNEVVQEINERLLKLFSRKSNHMDYISR</sequence>
<name>A0AAU9P2G9_9ASTR</name>
<evidence type="ECO:0000313" key="1">
    <source>
        <dbReference type="EMBL" id="CAH1443865.1"/>
    </source>
</evidence>